<feature type="compositionally biased region" description="Polar residues" evidence="9">
    <location>
        <begin position="1"/>
        <end position="21"/>
    </location>
</feature>
<feature type="domain" description="Anti-sigma-28 factor FlgM C-terminal" evidence="10">
    <location>
        <begin position="38"/>
        <end position="92"/>
    </location>
</feature>
<dbReference type="InterPro" id="IPR007412">
    <property type="entry name" value="FlgM"/>
</dbReference>
<dbReference type="SUPFAM" id="SSF101498">
    <property type="entry name" value="Anti-sigma factor FlgM"/>
    <property type="match status" value="1"/>
</dbReference>
<dbReference type="InterPro" id="IPR031316">
    <property type="entry name" value="FlgM_C"/>
</dbReference>
<feature type="region of interest" description="Disordered" evidence="9">
    <location>
        <begin position="1"/>
        <end position="33"/>
    </location>
</feature>
<dbReference type="EMBL" id="AP024202">
    <property type="protein sequence ID" value="BCN92958.1"/>
    <property type="molecule type" value="Genomic_DNA"/>
</dbReference>
<evidence type="ECO:0000313" key="12">
    <source>
        <dbReference type="Proteomes" id="UP001054820"/>
    </source>
</evidence>
<comment type="similarity">
    <text evidence="1">Belongs to the FlgM family.</text>
</comment>
<protein>
    <recommendedName>
        <fullName evidence="2">Negative regulator of flagellin synthesis</fullName>
    </recommendedName>
    <alternativeName>
        <fullName evidence="8">Anti-sigma-28 factor</fullName>
    </alternativeName>
</protein>
<evidence type="ECO:0000256" key="9">
    <source>
        <dbReference type="SAM" id="MobiDB-lite"/>
    </source>
</evidence>
<dbReference type="Proteomes" id="UP001054820">
    <property type="component" value="Chromosome"/>
</dbReference>
<evidence type="ECO:0000256" key="2">
    <source>
        <dbReference type="ARBA" id="ARBA00017823"/>
    </source>
</evidence>
<evidence type="ECO:0000256" key="4">
    <source>
        <dbReference type="ARBA" id="ARBA00022795"/>
    </source>
</evidence>
<keyword evidence="4" id="KW-1005">Bacterial flagellum biogenesis</keyword>
<evidence type="ECO:0000256" key="8">
    <source>
        <dbReference type="ARBA" id="ARBA00030117"/>
    </source>
</evidence>
<dbReference type="InterPro" id="IPR035890">
    <property type="entry name" value="Anti-sigma-28_factor_FlgM_sf"/>
</dbReference>
<gene>
    <name evidence="11" type="ORF">THMIRHAM_07430</name>
</gene>
<organism evidence="11 12">
    <name type="scientific">Thiomicrorhabdus immobilis</name>
    <dbReference type="NCBI Taxonomy" id="2791037"/>
    <lineage>
        <taxon>Bacteria</taxon>
        <taxon>Pseudomonadati</taxon>
        <taxon>Pseudomonadota</taxon>
        <taxon>Gammaproteobacteria</taxon>
        <taxon>Thiotrichales</taxon>
        <taxon>Piscirickettsiaceae</taxon>
        <taxon>Thiomicrorhabdus</taxon>
    </lineage>
</organism>
<keyword evidence="5" id="KW-0805">Transcription regulation</keyword>
<accession>A0ABN6CVN1</accession>
<comment type="function">
    <text evidence="7">Responsible for the coupling of flagellin expression to flagellar assembly by preventing expression of the flagellin genes when a component of the middle class of proteins is defective. It negatively regulates flagellar genes by inhibiting the activity of FliA by directly binding to FliA.</text>
</comment>
<keyword evidence="12" id="KW-1185">Reference proteome</keyword>
<dbReference type="RefSeq" id="WP_237263724.1">
    <property type="nucleotide sequence ID" value="NZ_AP024202.1"/>
</dbReference>
<sequence>MDIKNLTNSVMTSRANDQLKTPTKELDGRASTAKNSVDRVTLTDVLSQTRELEAKSQDVQIDNSARIAAIKAAISDGTYQIDSQKIAEKLIQTEALFAKA</sequence>
<keyword evidence="6" id="KW-0804">Transcription</keyword>
<evidence type="ECO:0000256" key="7">
    <source>
        <dbReference type="ARBA" id="ARBA00024739"/>
    </source>
</evidence>
<evidence type="ECO:0000256" key="3">
    <source>
        <dbReference type="ARBA" id="ARBA00022491"/>
    </source>
</evidence>
<evidence type="ECO:0000259" key="10">
    <source>
        <dbReference type="Pfam" id="PF04316"/>
    </source>
</evidence>
<evidence type="ECO:0000256" key="1">
    <source>
        <dbReference type="ARBA" id="ARBA00005322"/>
    </source>
</evidence>
<name>A0ABN6CVN1_9GAMM</name>
<evidence type="ECO:0000256" key="6">
    <source>
        <dbReference type="ARBA" id="ARBA00023163"/>
    </source>
</evidence>
<reference evidence="11" key="1">
    <citation type="journal article" date="2022" name="Arch. Microbiol.">
        <title>Thiomicrorhabdus immobilis sp. nov., a mesophilic sulfur-oxidizing bacterium isolated from sediment of a brackish lake in northern Japan.</title>
        <authorList>
            <person name="Kojima H."/>
            <person name="Mochizuki J."/>
            <person name="Kanda M."/>
            <person name="Watanabe T."/>
            <person name="Fukui M."/>
        </authorList>
    </citation>
    <scope>NUCLEOTIDE SEQUENCE</scope>
    <source>
        <strain evidence="11">Am19</strain>
    </source>
</reference>
<evidence type="ECO:0000313" key="11">
    <source>
        <dbReference type="EMBL" id="BCN92958.1"/>
    </source>
</evidence>
<proteinExistence type="inferred from homology"/>
<evidence type="ECO:0000256" key="5">
    <source>
        <dbReference type="ARBA" id="ARBA00023015"/>
    </source>
</evidence>
<dbReference type="NCBIfam" id="TIGR03824">
    <property type="entry name" value="FlgM_jcvi"/>
    <property type="match status" value="1"/>
</dbReference>
<keyword evidence="3" id="KW-0678">Repressor</keyword>
<dbReference type="Pfam" id="PF04316">
    <property type="entry name" value="FlgM"/>
    <property type="match status" value="1"/>
</dbReference>